<evidence type="ECO:0000313" key="2">
    <source>
        <dbReference type="Proteomes" id="UP000253472"/>
    </source>
</evidence>
<dbReference type="AlphaFoldDB" id="A0A367XUN6"/>
<proteinExistence type="predicted"/>
<organism evidence="1 2">
    <name type="scientific">Candida viswanathii</name>
    <dbReference type="NCBI Taxonomy" id="5486"/>
    <lineage>
        <taxon>Eukaryota</taxon>
        <taxon>Fungi</taxon>
        <taxon>Dikarya</taxon>
        <taxon>Ascomycota</taxon>
        <taxon>Saccharomycotina</taxon>
        <taxon>Pichiomycetes</taxon>
        <taxon>Debaryomycetaceae</taxon>
        <taxon>Candida/Lodderomyces clade</taxon>
        <taxon>Candida</taxon>
    </lineage>
</organism>
<protein>
    <submittedName>
        <fullName evidence="1">Uncharacterized protein</fullName>
    </submittedName>
</protein>
<keyword evidence="2" id="KW-1185">Reference proteome</keyword>
<dbReference type="Proteomes" id="UP000253472">
    <property type="component" value="Unassembled WGS sequence"/>
</dbReference>
<dbReference type="STRING" id="5486.A0A367XUN6"/>
<accession>A0A367XUN6</accession>
<comment type="caution">
    <text evidence="1">The sequence shown here is derived from an EMBL/GenBank/DDBJ whole genome shotgun (WGS) entry which is preliminary data.</text>
</comment>
<name>A0A367XUN6_9ASCO</name>
<reference evidence="1 2" key="1">
    <citation type="submission" date="2018-06" db="EMBL/GenBank/DDBJ databases">
        <title>Whole genome sequencing of Candida tropicalis (genome annotated by CSBL at Korea University).</title>
        <authorList>
            <person name="Ahn J."/>
        </authorList>
    </citation>
    <scope>NUCLEOTIDE SEQUENCE [LARGE SCALE GENOMIC DNA]</scope>
    <source>
        <strain evidence="1 2">ATCC 20962</strain>
    </source>
</reference>
<dbReference type="EMBL" id="QLNQ01000028">
    <property type="protein sequence ID" value="RCK57304.1"/>
    <property type="molecule type" value="Genomic_DNA"/>
</dbReference>
<gene>
    <name evidence="1" type="ORF">Cantr_06498</name>
</gene>
<evidence type="ECO:0000313" key="1">
    <source>
        <dbReference type="EMBL" id="RCK57304.1"/>
    </source>
</evidence>
<sequence>MPKRRQCQQHHVPVDEDDLCHNTLMSKLTKAYNLFQGLDDPIINTRISHEWLPYTTLGKMLEYRDEEETRIYEEEFLGDFLKATWLHCCLSSQTWRRRSLGRSTKGCCR</sequence>